<dbReference type="InterPro" id="IPR027417">
    <property type="entry name" value="P-loop_NTPase"/>
</dbReference>
<name>A0A0P0VSF3_ORYSJ</name>
<protein>
    <submittedName>
        <fullName evidence="3">Os03g0121901 protein</fullName>
    </submittedName>
</protein>
<feature type="region of interest" description="Disordered" evidence="1">
    <location>
        <begin position="221"/>
        <end position="263"/>
    </location>
</feature>
<organism evidence="3 4">
    <name type="scientific">Oryza sativa subsp. japonica</name>
    <name type="common">Rice</name>
    <dbReference type="NCBI Taxonomy" id="39947"/>
    <lineage>
        <taxon>Eukaryota</taxon>
        <taxon>Viridiplantae</taxon>
        <taxon>Streptophyta</taxon>
        <taxon>Embryophyta</taxon>
        <taxon>Tracheophyta</taxon>
        <taxon>Spermatophyta</taxon>
        <taxon>Magnoliopsida</taxon>
        <taxon>Liliopsida</taxon>
        <taxon>Poales</taxon>
        <taxon>Poaceae</taxon>
        <taxon>BOP clade</taxon>
        <taxon>Oryzoideae</taxon>
        <taxon>Oryzeae</taxon>
        <taxon>Oryzinae</taxon>
        <taxon>Oryza</taxon>
        <taxon>Oryza sativa</taxon>
    </lineage>
</organism>
<dbReference type="STRING" id="39947.A0A0P0VSF3"/>
<dbReference type="InterPro" id="IPR011545">
    <property type="entry name" value="DEAD/DEAH_box_helicase_dom"/>
</dbReference>
<dbReference type="PANTHER" id="PTHR14074">
    <property type="entry name" value="HELICASE WITH DEATH DOMAIN-RELATED"/>
    <property type="match status" value="1"/>
</dbReference>
<feature type="compositionally biased region" description="Basic and acidic residues" evidence="1">
    <location>
        <begin position="129"/>
        <end position="138"/>
    </location>
</feature>
<dbReference type="SMR" id="A0A0P0VSF3"/>
<dbReference type="PaxDb" id="39947-A0A0P0VSF3"/>
<proteinExistence type="predicted"/>
<evidence type="ECO:0000256" key="1">
    <source>
        <dbReference type="SAM" id="MobiDB-lite"/>
    </source>
</evidence>
<feature type="compositionally biased region" description="Basic and acidic residues" evidence="1">
    <location>
        <begin position="228"/>
        <end position="263"/>
    </location>
</feature>
<accession>A0A0P0VSF3</accession>
<sequence length="345" mass="37307">MAGGGGVGGGAGEHAAAAYWYDACEDGASLLCGIDFAASADFDPGLIPAMDTGADDGFVAEIDRILESINAESSPAPPPPPPPPLPEPVPVAPPELPIQEKQLQVASAPVANNAVAVVGVVQRSKGVVARKEPRRESHGCAANGGGGGEWRDGKRPRLASGGVGGPRQEWRRRPMLPPPPSRGWDDRRGRRDFDRVRKHEHHRREARGFWERDRGGKMVFRSGTWEQESDREAKRARTQDGGSMEKKAEADRMGAAQREKPVAEERARQYQLEVLEQAKSRNTIAFLETGAGKTLIAVLLIKSVCDKMLKENKKMLAVFLVPKVPLVYQVGSFGRNNCVTEIAAS</sequence>
<dbReference type="GO" id="GO:0003676">
    <property type="term" value="F:nucleic acid binding"/>
    <property type="evidence" value="ECO:0007669"/>
    <property type="project" value="InterPro"/>
</dbReference>
<evidence type="ECO:0000313" key="4">
    <source>
        <dbReference type="Proteomes" id="UP000059680"/>
    </source>
</evidence>
<dbReference type="SUPFAM" id="SSF52540">
    <property type="entry name" value="P-loop containing nucleoside triphosphate hydrolases"/>
    <property type="match status" value="1"/>
</dbReference>
<dbReference type="GO" id="GO:0005524">
    <property type="term" value="F:ATP binding"/>
    <property type="evidence" value="ECO:0007669"/>
    <property type="project" value="InterPro"/>
</dbReference>
<feature type="region of interest" description="Disordered" evidence="1">
    <location>
        <begin position="129"/>
        <end position="188"/>
    </location>
</feature>
<evidence type="ECO:0000313" key="3">
    <source>
        <dbReference type="EMBL" id="BAS82036.1"/>
    </source>
</evidence>
<evidence type="ECO:0000259" key="2">
    <source>
        <dbReference type="Pfam" id="PF00270"/>
    </source>
</evidence>
<gene>
    <name evidence="3" type="ordered locus">Os03g0121901</name>
    <name evidence="3" type="ORF">OSNPB_030121901</name>
</gene>
<keyword evidence="4" id="KW-1185">Reference proteome</keyword>
<dbReference type="InterPro" id="IPR051363">
    <property type="entry name" value="RLR_Helicase"/>
</dbReference>
<dbReference type="FunFam" id="3.40.50.300:FF:005053">
    <property type="entry name" value="Os03g0121901 protein"/>
    <property type="match status" value="1"/>
</dbReference>
<dbReference type="Gene3D" id="3.40.50.300">
    <property type="entry name" value="P-loop containing nucleotide triphosphate hydrolases"/>
    <property type="match status" value="1"/>
</dbReference>
<reference evidence="3 4" key="2">
    <citation type="journal article" date="2013" name="Plant Cell Physiol.">
        <title>Rice Annotation Project Database (RAP-DB): an integrative and interactive database for rice genomics.</title>
        <authorList>
            <person name="Sakai H."/>
            <person name="Lee S.S."/>
            <person name="Tanaka T."/>
            <person name="Numa H."/>
            <person name="Kim J."/>
            <person name="Kawahara Y."/>
            <person name="Wakimoto H."/>
            <person name="Yang C.C."/>
            <person name="Iwamoto M."/>
            <person name="Abe T."/>
            <person name="Yamada Y."/>
            <person name="Muto A."/>
            <person name="Inokuchi H."/>
            <person name="Ikemura T."/>
            <person name="Matsumoto T."/>
            <person name="Sasaki T."/>
            <person name="Itoh T."/>
        </authorList>
    </citation>
    <scope>NUCLEOTIDE SEQUENCE [LARGE SCALE GENOMIC DNA]</scope>
    <source>
        <strain evidence="4">cv. Nipponbare</strain>
    </source>
</reference>
<reference evidence="3 4" key="3">
    <citation type="journal article" date="2013" name="Rice">
        <title>Improvement of the Oryza sativa Nipponbare reference genome using next generation sequence and optical map data.</title>
        <authorList>
            <person name="Kawahara Y."/>
            <person name="de la Bastide M."/>
            <person name="Hamilton J.P."/>
            <person name="Kanamori H."/>
            <person name="McCombie W.R."/>
            <person name="Ouyang S."/>
            <person name="Schwartz D.C."/>
            <person name="Tanaka T."/>
            <person name="Wu J."/>
            <person name="Zhou S."/>
            <person name="Childs K.L."/>
            <person name="Davidson R.M."/>
            <person name="Lin H."/>
            <person name="Quesada-Ocampo L."/>
            <person name="Vaillancourt B."/>
            <person name="Sakai H."/>
            <person name="Lee S.S."/>
            <person name="Kim J."/>
            <person name="Numa H."/>
            <person name="Itoh T."/>
            <person name="Buell C.R."/>
            <person name="Matsumoto T."/>
        </authorList>
    </citation>
    <scope>NUCLEOTIDE SEQUENCE [LARGE SCALE GENOMIC DNA]</scope>
    <source>
        <strain evidence="4">cv. Nipponbare</strain>
    </source>
</reference>
<feature type="compositionally biased region" description="Pro residues" evidence="1">
    <location>
        <begin position="75"/>
        <end position="96"/>
    </location>
</feature>
<feature type="domain" description="DEAD/DEAH-box helicase" evidence="2">
    <location>
        <begin position="269"/>
        <end position="331"/>
    </location>
</feature>
<reference evidence="4" key="1">
    <citation type="journal article" date="2005" name="Nature">
        <title>The map-based sequence of the rice genome.</title>
        <authorList>
            <consortium name="International rice genome sequencing project (IRGSP)"/>
            <person name="Matsumoto T."/>
            <person name="Wu J."/>
            <person name="Kanamori H."/>
            <person name="Katayose Y."/>
            <person name="Fujisawa M."/>
            <person name="Namiki N."/>
            <person name="Mizuno H."/>
            <person name="Yamamoto K."/>
            <person name="Antonio B.A."/>
            <person name="Baba T."/>
            <person name="Sakata K."/>
            <person name="Nagamura Y."/>
            <person name="Aoki H."/>
            <person name="Arikawa K."/>
            <person name="Arita K."/>
            <person name="Bito T."/>
            <person name="Chiden Y."/>
            <person name="Fujitsuka N."/>
            <person name="Fukunaka R."/>
            <person name="Hamada M."/>
            <person name="Harada C."/>
            <person name="Hayashi A."/>
            <person name="Hijishita S."/>
            <person name="Honda M."/>
            <person name="Hosokawa S."/>
            <person name="Ichikawa Y."/>
            <person name="Idonuma A."/>
            <person name="Iijima M."/>
            <person name="Ikeda M."/>
            <person name="Ikeno M."/>
            <person name="Ito K."/>
            <person name="Ito S."/>
            <person name="Ito T."/>
            <person name="Ito Y."/>
            <person name="Ito Y."/>
            <person name="Iwabuchi A."/>
            <person name="Kamiya K."/>
            <person name="Karasawa W."/>
            <person name="Kurita K."/>
            <person name="Katagiri S."/>
            <person name="Kikuta A."/>
            <person name="Kobayashi H."/>
            <person name="Kobayashi N."/>
            <person name="Machita K."/>
            <person name="Maehara T."/>
            <person name="Masukawa M."/>
            <person name="Mizubayashi T."/>
            <person name="Mukai Y."/>
            <person name="Nagasaki H."/>
            <person name="Nagata Y."/>
            <person name="Naito S."/>
            <person name="Nakashima M."/>
            <person name="Nakama Y."/>
            <person name="Nakamichi Y."/>
            <person name="Nakamura M."/>
            <person name="Meguro A."/>
            <person name="Negishi M."/>
            <person name="Ohta I."/>
            <person name="Ohta T."/>
            <person name="Okamoto M."/>
            <person name="Ono N."/>
            <person name="Saji S."/>
            <person name="Sakaguchi M."/>
            <person name="Sakai K."/>
            <person name="Shibata M."/>
            <person name="Shimokawa T."/>
            <person name="Song J."/>
            <person name="Takazaki Y."/>
            <person name="Terasawa K."/>
            <person name="Tsugane M."/>
            <person name="Tsuji K."/>
            <person name="Ueda S."/>
            <person name="Waki K."/>
            <person name="Yamagata H."/>
            <person name="Yamamoto M."/>
            <person name="Yamamoto S."/>
            <person name="Yamane H."/>
            <person name="Yoshiki S."/>
            <person name="Yoshihara R."/>
            <person name="Yukawa K."/>
            <person name="Zhong H."/>
            <person name="Yano M."/>
            <person name="Yuan Q."/>
            <person name="Ouyang S."/>
            <person name="Liu J."/>
            <person name="Jones K.M."/>
            <person name="Gansberger K."/>
            <person name="Moffat K."/>
            <person name="Hill J."/>
            <person name="Bera J."/>
            <person name="Fadrosh D."/>
            <person name="Jin S."/>
            <person name="Johri S."/>
            <person name="Kim M."/>
            <person name="Overton L."/>
            <person name="Reardon M."/>
            <person name="Tsitrin T."/>
            <person name="Vuong H."/>
            <person name="Weaver B."/>
            <person name="Ciecko A."/>
            <person name="Tallon L."/>
            <person name="Jackson J."/>
            <person name="Pai G."/>
            <person name="Aken S.V."/>
            <person name="Utterback T."/>
            <person name="Reidmuller S."/>
            <person name="Feldblyum T."/>
            <person name="Hsiao J."/>
            <person name="Zismann V."/>
            <person name="Iobst S."/>
            <person name="de Vazeille A.R."/>
            <person name="Buell C.R."/>
            <person name="Ying K."/>
            <person name="Li Y."/>
            <person name="Lu T."/>
            <person name="Huang Y."/>
            <person name="Zhao Q."/>
            <person name="Feng Q."/>
            <person name="Zhang L."/>
            <person name="Zhu J."/>
            <person name="Weng Q."/>
            <person name="Mu J."/>
            <person name="Lu Y."/>
            <person name="Fan D."/>
            <person name="Liu Y."/>
            <person name="Guan J."/>
            <person name="Zhang Y."/>
            <person name="Yu S."/>
            <person name="Liu X."/>
            <person name="Zhang Y."/>
            <person name="Hong G."/>
            <person name="Han B."/>
            <person name="Choisne N."/>
            <person name="Demange N."/>
            <person name="Orjeda G."/>
            <person name="Samain S."/>
            <person name="Cattolico L."/>
            <person name="Pelletier E."/>
            <person name="Couloux A."/>
            <person name="Segurens B."/>
            <person name="Wincker P."/>
            <person name="D'Hont A."/>
            <person name="Scarpelli C."/>
            <person name="Weissenbach J."/>
            <person name="Salanoubat M."/>
            <person name="Quetier F."/>
            <person name="Yu Y."/>
            <person name="Kim H.R."/>
            <person name="Rambo T."/>
            <person name="Currie J."/>
            <person name="Collura K."/>
            <person name="Luo M."/>
            <person name="Yang T."/>
            <person name="Ammiraju J.S.S."/>
            <person name="Engler F."/>
            <person name="Soderlund C."/>
            <person name="Wing R.A."/>
            <person name="Palmer L.E."/>
            <person name="de la Bastide M."/>
            <person name="Spiegel L."/>
            <person name="Nascimento L."/>
            <person name="Zutavern T."/>
            <person name="O'Shaughnessy A."/>
            <person name="Dike S."/>
            <person name="Dedhia N."/>
            <person name="Preston R."/>
            <person name="Balija V."/>
            <person name="McCombie W.R."/>
            <person name="Chow T."/>
            <person name="Chen H."/>
            <person name="Chung M."/>
            <person name="Chen C."/>
            <person name="Shaw J."/>
            <person name="Wu H."/>
            <person name="Hsiao K."/>
            <person name="Chao Y."/>
            <person name="Chu M."/>
            <person name="Cheng C."/>
            <person name="Hour A."/>
            <person name="Lee P."/>
            <person name="Lin S."/>
            <person name="Lin Y."/>
            <person name="Liou J."/>
            <person name="Liu S."/>
            <person name="Hsing Y."/>
            <person name="Raghuvanshi S."/>
            <person name="Mohanty A."/>
            <person name="Bharti A.K."/>
            <person name="Gaur A."/>
            <person name="Gupta V."/>
            <person name="Kumar D."/>
            <person name="Ravi V."/>
            <person name="Vij S."/>
            <person name="Kapur A."/>
            <person name="Khurana P."/>
            <person name="Khurana P."/>
            <person name="Khurana J.P."/>
            <person name="Tyagi A.K."/>
            <person name="Gaikwad K."/>
            <person name="Singh A."/>
            <person name="Dalal V."/>
            <person name="Srivastava S."/>
            <person name="Dixit A."/>
            <person name="Pal A.K."/>
            <person name="Ghazi I.A."/>
            <person name="Yadav M."/>
            <person name="Pandit A."/>
            <person name="Bhargava A."/>
            <person name="Sureshbabu K."/>
            <person name="Batra K."/>
            <person name="Sharma T.R."/>
            <person name="Mohapatra T."/>
            <person name="Singh N.K."/>
            <person name="Messing J."/>
            <person name="Nelson A.B."/>
            <person name="Fuks G."/>
            <person name="Kavchok S."/>
            <person name="Keizer G."/>
            <person name="Linton E."/>
            <person name="Llaca V."/>
            <person name="Song R."/>
            <person name="Tanyolac B."/>
            <person name="Young S."/>
            <person name="Ho-Il K."/>
            <person name="Hahn J.H."/>
            <person name="Sangsakoo G."/>
            <person name="Vanavichit A."/>
            <person name="de Mattos Luiz.A.T."/>
            <person name="Zimmer P.D."/>
            <person name="Malone G."/>
            <person name="Dellagostin O."/>
            <person name="de Oliveira A.C."/>
            <person name="Bevan M."/>
            <person name="Bancroft I."/>
            <person name="Minx P."/>
            <person name="Cordum H."/>
            <person name="Wilson R."/>
            <person name="Cheng Z."/>
            <person name="Jin W."/>
            <person name="Jiang J."/>
            <person name="Leong S.A."/>
            <person name="Iwama H."/>
            <person name="Gojobori T."/>
            <person name="Itoh T."/>
            <person name="Niimura Y."/>
            <person name="Fujii Y."/>
            <person name="Habara T."/>
            <person name="Sakai H."/>
            <person name="Sato Y."/>
            <person name="Wilson G."/>
            <person name="Kumar K."/>
            <person name="McCouch S."/>
            <person name="Juretic N."/>
            <person name="Hoen D."/>
            <person name="Wright S."/>
            <person name="Bruskiewich R."/>
            <person name="Bureau T."/>
            <person name="Miyao A."/>
            <person name="Hirochika H."/>
            <person name="Nishikawa T."/>
            <person name="Kadowaki K."/>
            <person name="Sugiura M."/>
            <person name="Burr B."/>
            <person name="Sasaki T."/>
        </authorList>
    </citation>
    <scope>NUCLEOTIDE SEQUENCE [LARGE SCALE GENOMIC DNA]</scope>
    <source>
        <strain evidence="4">cv. Nipponbare</strain>
    </source>
</reference>
<dbReference type="Pfam" id="PF00270">
    <property type="entry name" value="DEAD"/>
    <property type="match status" value="1"/>
</dbReference>
<dbReference type="AlphaFoldDB" id="A0A0P0VSF3"/>
<dbReference type="EMBL" id="AP014959">
    <property type="protein sequence ID" value="BAS82036.1"/>
    <property type="molecule type" value="Genomic_DNA"/>
</dbReference>
<dbReference type="InParanoid" id="A0A0P0VSF3"/>
<feature type="region of interest" description="Disordered" evidence="1">
    <location>
        <begin position="71"/>
        <end position="97"/>
    </location>
</feature>
<dbReference type="Proteomes" id="UP000059680">
    <property type="component" value="Chromosome 3"/>
</dbReference>
<dbReference type="PANTHER" id="PTHR14074:SF16">
    <property type="entry name" value="ANTIVIRAL INNATE IMMUNE RESPONSE RECEPTOR RIG-I"/>
    <property type="match status" value="1"/>
</dbReference>